<sequence>MIILYAAAFIAWGVWWVRGSIWPALMVVSLLALIERVSYMDQRHLDPPGALAELAIVAACAFIPHLLARRRARQIERTLHGVSFLAVRD</sequence>
<dbReference type="EMBL" id="JABEQJ010000003">
    <property type="protein sequence ID" value="MBB2159361.1"/>
    <property type="molecule type" value="Genomic_DNA"/>
</dbReference>
<dbReference type="RefSeq" id="WP_182996219.1">
    <property type="nucleotide sequence ID" value="NZ_JABEQJ010000003.1"/>
</dbReference>
<organism evidence="2 3">
    <name type="scientific">Gluconacetobacter sacchari</name>
    <dbReference type="NCBI Taxonomy" id="92759"/>
    <lineage>
        <taxon>Bacteria</taxon>
        <taxon>Pseudomonadati</taxon>
        <taxon>Pseudomonadota</taxon>
        <taxon>Alphaproteobacteria</taxon>
        <taxon>Acetobacterales</taxon>
        <taxon>Acetobacteraceae</taxon>
        <taxon>Gluconacetobacter</taxon>
    </lineage>
</organism>
<accession>A0A7W4IAL7</accession>
<dbReference type="Proteomes" id="UP000589085">
    <property type="component" value="Unassembled WGS sequence"/>
</dbReference>
<evidence type="ECO:0000313" key="2">
    <source>
        <dbReference type="EMBL" id="MBB2159361.1"/>
    </source>
</evidence>
<comment type="caution">
    <text evidence="2">The sequence shown here is derived from an EMBL/GenBank/DDBJ whole genome shotgun (WGS) entry which is preliminary data.</text>
</comment>
<evidence type="ECO:0000313" key="3">
    <source>
        <dbReference type="Proteomes" id="UP000589085"/>
    </source>
</evidence>
<keyword evidence="1" id="KW-0472">Membrane</keyword>
<keyword evidence="1" id="KW-1133">Transmembrane helix</keyword>
<protein>
    <submittedName>
        <fullName evidence="2">Uncharacterized protein</fullName>
    </submittedName>
</protein>
<proteinExistence type="predicted"/>
<gene>
    <name evidence="2" type="ORF">HLH48_04075</name>
</gene>
<feature type="transmembrane region" description="Helical" evidence="1">
    <location>
        <begin position="50"/>
        <end position="68"/>
    </location>
</feature>
<dbReference type="AlphaFoldDB" id="A0A7W4IAL7"/>
<name>A0A7W4IAL7_9PROT</name>
<keyword evidence="1" id="KW-0812">Transmembrane</keyword>
<evidence type="ECO:0000256" key="1">
    <source>
        <dbReference type="SAM" id="Phobius"/>
    </source>
</evidence>
<reference evidence="2 3" key="1">
    <citation type="submission" date="2020-04" db="EMBL/GenBank/DDBJ databases">
        <title>Description of novel Gluconacetobacter.</title>
        <authorList>
            <person name="Sombolestani A."/>
        </authorList>
    </citation>
    <scope>NUCLEOTIDE SEQUENCE [LARGE SCALE GENOMIC DNA]</scope>
    <source>
        <strain evidence="2 3">LMG 19747</strain>
    </source>
</reference>